<feature type="transmembrane region" description="Helical" evidence="6">
    <location>
        <begin position="138"/>
        <end position="161"/>
    </location>
</feature>
<evidence type="ECO:0000256" key="4">
    <source>
        <dbReference type="ARBA" id="ARBA00022989"/>
    </source>
</evidence>
<evidence type="ECO:0000256" key="3">
    <source>
        <dbReference type="ARBA" id="ARBA00022692"/>
    </source>
</evidence>
<dbReference type="SUPFAM" id="SSF103481">
    <property type="entry name" value="Multidrug resistance efflux transporter EmrE"/>
    <property type="match status" value="2"/>
</dbReference>
<evidence type="ECO:0000256" key="6">
    <source>
        <dbReference type="SAM" id="Phobius"/>
    </source>
</evidence>
<keyword evidence="4 6" id="KW-1133">Transmembrane helix</keyword>
<feature type="transmembrane region" description="Helical" evidence="6">
    <location>
        <begin position="88"/>
        <end position="107"/>
    </location>
</feature>
<dbReference type="GO" id="GO:0016020">
    <property type="term" value="C:membrane"/>
    <property type="evidence" value="ECO:0007669"/>
    <property type="project" value="UniProtKB-SubCell"/>
</dbReference>
<dbReference type="PANTHER" id="PTHR32322">
    <property type="entry name" value="INNER MEMBRANE TRANSPORTER"/>
    <property type="match status" value="1"/>
</dbReference>
<evidence type="ECO:0000256" key="1">
    <source>
        <dbReference type="ARBA" id="ARBA00004141"/>
    </source>
</evidence>
<feature type="transmembrane region" description="Helical" evidence="6">
    <location>
        <begin position="114"/>
        <end position="132"/>
    </location>
</feature>
<evidence type="ECO:0000256" key="2">
    <source>
        <dbReference type="ARBA" id="ARBA00007362"/>
    </source>
</evidence>
<evidence type="ECO:0000256" key="5">
    <source>
        <dbReference type="ARBA" id="ARBA00023136"/>
    </source>
</evidence>
<dbReference type="AlphaFoldDB" id="A0A4U0YTV2"/>
<feature type="transmembrane region" description="Helical" evidence="6">
    <location>
        <begin position="259"/>
        <end position="279"/>
    </location>
</feature>
<comment type="similarity">
    <text evidence="2">Belongs to the EamA transporter family.</text>
</comment>
<feature type="domain" description="EamA" evidence="7">
    <location>
        <begin position="142"/>
        <end position="275"/>
    </location>
</feature>
<dbReference type="PANTHER" id="PTHR32322:SF2">
    <property type="entry name" value="EAMA DOMAIN-CONTAINING PROTEIN"/>
    <property type="match status" value="1"/>
</dbReference>
<accession>A0A4U0YTV2</accession>
<protein>
    <submittedName>
        <fullName evidence="8">EamA family transporter</fullName>
    </submittedName>
</protein>
<reference evidence="8 9" key="1">
    <citation type="submission" date="2019-04" db="EMBL/GenBank/DDBJ databases">
        <title>Crypto-aerobic microbial life in anoxic (sulfidic) marine sediments.</title>
        <authorList>
            <person name="Bhattacharya S."/>
            <person name="Roy C."/>
            <person name="Mondal N."/>
            <person name="Sarkar J."/>
            <person name="Mandal S."/>
            <person name="Rameez M.J."/>
            <person name="Ghosh W."/>
        </authorList>
    </citation>
    <scope>NUCLEOTIDE SEQUENCE [LARGE SCALE GENOMIC DNA]</scope>
    <source>
        <strain evidence="8 9">SBBB</strain>
    </source>
</reference>
<keyword evidence="5 6" id="KW-0472">Membrane</keyword>
<evidence type="ECO:0000313" key="9">
    <source>
        <dbReference type="Proteomes" id="UP000305198"/>
    </source>
</evidence>
<proteinExistence type="inferred from homology"/>
<evidence type="ECO:0000313" key="8">
    <source>
        <dbReference type="EMBL" id="TKA93161.1"/>
    </source>
</evidence>
<comment type="subcellular location">
    <subcellularLocation>
        <location evidence="1">Membrane</location>
        <topology evidence="1">Multi-pass membrane protein</topology>
    </subcellularLocation>
</comment>
<evidence type="ECO:0000259" key="7">
    <source>
        <dbReference type="Pfam" id="PF00892"/>
    </source>
</evidence>
<name>A0A4U0YTV2_9GAMM</name>
<dbReference type="RefSeq" id="WP_136868750.1">
    <property type="nucleotide sequence ID" value="NZ_SWAV01000001.1"/>
</dbReference>
<dbReference type="EMBL" id="SWAV01000001">
    <property type="protein sequence ID" value="TKA93161.1"/>
    <property type="molecule type" value="Genomic_DNA"/>
</dbReference>
<dbReference type="InterPro" id="IPR000620">
    <property type="entry name" value="EamA_dom"/>
</dbReference>
<gene>
    <name evidence="8" type="ORF">FA869_02970</name>
</gene>
<dbReference type="Pfam" id="PF00892">
    <property type="entry name" value="EamA"/>
    <property type="match status" value="2"/>
</dbReference>
<feature type="transmembrane region" description="Helical" evidence="6">
    <location>
        <begin position="168"/>
        <end position="192"/>
    </location>
</feature>
<feature type="transmembrane region" description="Helical" evidence="6">
    <location>
        <begin position="232"/>
        <end position="253"/>
    </location>
</feature>
<dbReference type="InterPro" id="IPR037185">
    <property type="entry name" value="EmrE-like"/>
</dbReference>
<dbReference type="Proteomes" id="UP000305198">
    <property type="component" value="Unassembled WGS sequence"/>
</dbReference>
<dbReference type="InterPro" id="IPR050638">
    <property type="entry name" value="AA-Vitamin_Transporters"/>
</dbReference>
<feature type="transmembrane region" description="Helical" evidence="6">
    <location>
        <begin position="62"/>
        <end position="82"/>
    </location>
</feature>
<organism evidence="8 9">
    <name type="scientific">Halopseudomonas bauzanensis</name>
    <dbReference type="NCBI Taxonomy" id="653930"/>
    <lineage>
        <taxon>Bacteria</taxon>
        <taxon>Pseudomonadati</taxon>
        <taxon>Pseudomonadota</taxon>
        <taxon>Gammaproteobacteria</taxon>
        <taxon>Pseudomonadales</taxon>
        <taxon>Pseudomonadaceae</taxon>
        <taxon>Halopseudomonas</taxon>
    </lineage>
</organism>
<feature type="transmembrane region" description="Helical" evidence="6">
    <location>
        <begin position="204"/>
        <end position="223"/>
    </location>
</feature>
<sequence>MSRLWVMAALPPLVWGSTYLVTTEWLPPDRPLTAAVLRILPIGLLMVLITRYIPSRDDWLRLVVVSALCMSLLHWPLFVSAYRLPGGLAALLICTQPLLVVGFGWLLFRQRTGLQMILGVLLGLLGVAMVLVSPSRLVWDGIGVLAATVAAFSMALGTLLVKRWQLPIPLLAFTGWQLLLGGLLLLPFMLWFEGLPPSLSSGEVGGYLYLALLGTGAPYLLWFRALRGLDPVFLSILLLLSPLSALALGYWFLDQGLTGWQWAGAACVFAGIILSQWRFRAR</sequence>
<keyword evidence="3 6" id="KW-0812">Transmembrane</keyword>
<feature type="transmembrane region" description="Helical" evidence="6">
    <location>
        <begin position="32"/>
        <end position="50"/>
    </location>
</feature>
<feature type="domain" description="EamA" evidence="7">
    <location>
        <begin position="7"/>
        <end position="131"/>
    </location>
</feature>
<comment type="caution">
    <text evidence="8">The sequence shown here is derived from an EMBL/GenBank/DDBJ whole genome shotgun (WGS) entry which is preliminary data.</text>
</comment>